<keyword evidence="7" id="KW-0732">Signal</keyword>
<dbReference type="PANTHER" id="PTHR12411">
    <property type="entry name" value="CYSTEINE PROTEASE FAMILY C1-RELATED"/>
    <property type="match status" value="1"/>
</dbReference>
<feature type="signal peptide" evidence="7">
    <location>
        <begin position="1"/>
        <end position="18"/>
    </location>
</feature>
<dbReference type="PROSITE" id="PS00139">
    <property type="entry name" value="THIOL_PROTEASE_CYS"/>
    <property type="match status" value="1"/>
</dbReference>
<evidence type="ECO:0000256" key="2">
    <source>
        <dbReference type="ARBA" id="ARBA00022670"/>
    </source>
</evidence>
<keyword evidence="2" id="KW-0645">Protease</keyword>
<proteinExistence type="inferred from homology"/>
<feature type="domain" description="Cathepsin propeptide inhibitor" evidence="9">
    <location>
        <begin position="25"/>
        <end position="85"/>
    </location>
</feature>
<accession>A0A9P0CVF8</accession>
<keyword evidence="11" id="KW-1185">Reference proteome</keyword>
<keyword evidence="3" id="KW-0378">Hydrolase</keyword>
<dbReference type="InterPro" id="IPR025661">
    <property type="entry name" value="Pept_asp_AS"/>
</dbReference>
<comment type="similarity">
    <text evidence="1">Belongs to the peptidase C1 family.</text>
</comment>
<dbReference type="InterPro" id="IPR039417">
    <property type="entry name" value="Peptidase_C1A_papain-like"/>
</dbReference>
<dbReference type="GO" id="GO:0006508">
    <property type="term" value="P:proteolysis"/>
    <property type="evidence" value="ECO:0007669"/>
    <property type="project" value="UniProtKB-KW"/>
</dbReference>
<sequence length="327" mass="37601">MKLIVILIPIIAFLLIEAKTSNEEWKHFKAEFNKIYKSNQEDQKRYKIFIKNLKNIRAHNQRFELGEETYMQEINKFADITEDEFTKLYGLYERSKPVKYDTYRTLNETESTNNATDNIESLDWRDLGGFTPAKDQGLCGACYIFSVIGNIENYHYRKTGQLLSLSEQHVVDCLSNYTCGGGHPAYVFQFVANIGIHLESDYPYREQQNECDNTTQPRSNVTLSDIGVVTGSDDDLKLGLIENGPLSTCFSVTANWRFYKSGVWYHNECAQLSNHCVLVVGYGTENGHDYWLIKNSWGPNWGDNGYIKMARNTHKNYCGFNAGLYPI</sequence>
<evidence type="ECO:0000259" key="9">
    <source>
        <dbReference type="SMART" id="SM00848"/>
    </source>
</evidence>
<dbReference type="Gene3D" id="3.90.70.10">
    <property type="entry name" value="Cysteine proteinases"/>
    <property type="match status" value="1"/>
</dbReference>
<dbReference type="AlphaFoldDB" id="A0A9P0CVF8"/>
<organism evidence="10 11">
    <name type="scientific">Psylliodes chrysocephalus</name>
    <dbReference type="NCBI Taxonomy" id="3402493"/>
    <lineage>
        <taxon>Eukaryota</taxon>
        <taxon>Metazoa</taxon>
        <taxon>Ecdysozoa</taxon>
        <taxon>Arthropoda</taxon>
        <taxon>Hexapoda</taxon>
        <taxon>Insecta</taxon>
        <taxon>Pterygota</taxon>
        <taxon>Neoptera</taxon>
        <taxon>Endopterygota</taxon>
        <taxon>Coleoptera</taxon>
        <taxon>Polyphaga</taxon>
        <taxon>Cucujiformia</taxon>
        <taxon>Chrysomeloidea</taxon>
        <taxon>Chrysomelidae</taxon>
        <taxon>Galerucinae</taxon>
        <taxon>Alticini</taxon>
        <taxon>Psylliodes</taxon>
    </lineage>
</organism>
<evidence type="ECO:0000256" key="5">
    <source>
        <dbReference type="ARBA" id="ARBA00023145"/>
    </source>
</evidence>
<keyword evidence="5" id="KW-0865">Zymogen</keyword>
<dbReference type="InterPro" id="IPR013128">
    <property type="entry name" value="Peptidase_C1A"/>
</dbReference>
<protein>
    <submittedName>
        <fullName evidence="10">Uncharacterized protein</fullName>
    </submittedName>
</protein>
<dbReference type="OrthoDB" id="10253408at2759"/>
<evidence type="ECO:0000256" key="6">
    <source>
        <dbReference type="ARBA" id="ARBA00023157"/>
    </source>
</evidence>
<keyword evidence="4" id="KW-0788">Thiol protease</keyword>
<keyword evidence="6" id="KW-1015">Disulfide bond</keyword>
<dbReference type="Proteomes" id="UP001153636">
    <property type="component" value="Chromosome 19"/>
</dbReference>
<evidence type="ECO:0000256" key="1">
    <source>
        <dbReference type="ARBA" id="ARBA00008455"/>
    </source>
</evidence>
<dbReference type="SUPFAM" id="SSF54001">
    <property type="entry name" value="Cysteine proteinases"/>
    <property type="match status" value="1"/>
</dbReference>
<dbReference type="EMBL" id="OV651831">
    <property type="protein sequence ID" value="CAH1105407.1"/>
    <property type="molecule type" value="Genomic_DNA"/>
</dbReference>
<dbReference type="InterPro" id="IPR013201">
    <property type="entry name" value="Prot_inhib_I29"/>
</dbReference>
<dbReference type="FunFam" id="3.90.70.10:FF:000332">
    <property type="entry name" value="Cathepsin L1"/>
    <property type="match status" value="1"/>
</dbReference>
<name>A0A9P0CVF8_9CUCU</name>
<evidence type="ECO:0000256" key="4">
    <source>
        <dbReference type="ARBA" id="ARBA00022807"/>
    </source>
</evidence>
<dbReference type="InterPro" id="IPR025660">
    <property type="entry name" value="Pept_his_AS"/>
</dbReference>
<dbReference type="CDD" id="cd02248">
    <property type="entry name" value="Peptidase_C1A"/>
    <property type="match status" value="1"/>
</dbReference>
<feature type="domain" description="Peptidase C1A papain C-terminal" evidence="8">
    <location>
        <begin position="118"/>
        <end position="327"/>
    </location>
</feature>
<dbReference type="PROSITE" id="PS00640">
    <property type="entry name" value="THIOL_PROTEASE_ASN"/>
    <property type="match status" value="1"/>
</dbReference>
<dbReference type="PROSITE" id="PS00639">
    <property type="entry name" value="THIOL_PROTEASE_HIS"/>
    <property type="match status" value="1"/>
</dbReference>
<evidence type="ECO:0000259" key="8">
    <source>
        <dbReference type="SMART" id="SM00645"/>
    </source>
</evidence>
<evidence type="ECO:0000313" key="11">
    <source>
        <dbReference type="Proteomes" id="UP001153636"/>
    </source>
</evidence>
<reference evidence="10" key="1">
    <citation type="submission" date="2022-01" db="EMBL/GenBank/DDBJ databases">
        <authorList>
            <person name="King R."/>
        </authorList>
    </citation>
    <scope>NUCLEOTIDE SEQUENCE</scope>
</reference>
<evidence type="ECO:0000256" key="3">
    <source>
        <dbReference type="ARBA" id="ARBA00022801"/>
    </source>
</evidence>
<dbReference type="Pfam" id="PF08246">
    <property type="entry name" value="Inhibitor_I29"/>
    <property type="match status" value="1"/>
</dbReference>
<dbReference type="InterPro" id="IPR038765">
    <property type="entry name" value="Papain-like_cys_pep_sf"/>
</dbReference>
<dbReference type="Pfam" id="PF00112">
    <property type="entry name" value="Peptidase_C1"/>
    <property type="match status" value="1"/>
</dbReference>
<gene>
    <name evidence="10" type="ORF">PSYICH_LOCUS6233</name>
</gene>
<dbReference type="SMART" id="SM00645">
    <property type="entry name" value="Pept_C1"/>
    <property type="match status" value="1"/>
</dbReference>
<evidence type="ECO:0000256" key="7">
    <source>
        <dbReference type="SAM" id="SignalP"/>
    </source>
</evidence>
<dbReference type="InterPro" id="IPR000169">
    <property type="entry name" value="Pept_cys_AS"/>
</dbReference>
<dbReference type="PRINTS" id="PR00705">
    <property type="entry name" value="PAPAIN"/>
</dbReference>
<dbReference type="InterPro" id="IPR000668">
    <property type="entry name" value="Peptidase_C1A_C"/>
</dbReference>
<evidence type="ECO:0000313" key="10">
    <source>
        <dbReference type="EMBL" id="CAH1105407.1"/>
    </source>
</evidence>
<dbReference type="GO" id="GO:0008234">
    <property type="term" value="F:cysteine-type peptidase activity"/>
    <property type="evidence" value="ECO:0007669"/>
    <property type="project" value="UniProtKB-KW"/>
</dbReference>
<feature type="chain" id="PRO_5040133033" evidence="7">
    <location>
        <begin position="19"/>
        <end position="327"/>
    </location>
</feature>
<dbReference type="SMART" id="SM00848">
    <property type="entry name" value="Inhibitor_I29"/>
    <property type="match status" value="1"/>
</dbReference>